<evidence type="ECO:0000256" key="2">
    <source>
        <dbReference type="SAM" id="Phobius"/>
    </source>
</evidence>
<gene>
    <name evidence="3" type="ORF">PGLA1383_LOCUS32289</name>
</gene>
<feature type="compositionally biased region" description="Low complexity" evidence="1">
    <location>
        <begin position="341"/>
        <end position="350"/>
    </location>
</feature>
<keyword evidence="4" id="KW-1185">Reference proteome</keyword>
<dbReference type="Proteomes" id="UP000654075">
    <property type="component" value="Unassembled WGS sequence"/>
</dbReference>
<organism evidence="3 4">
    <name type="scientific">Polarella glacialis</name>
    <name type="common">Dinoflagellate</name>
    <dbReference type="NCBI Taxonomy" id="89957"/>
    <lineage>
        <taxon>Eukaryota</taxon>
        <taxon>Sar</taxon>
        <taxon>Alveolata</taxon>
        <taxon>Dinophyceae</taxon>
        <taxon>Suessiales</taxon>
        <taxon>Suessiaceae</taxon>
        <taxon>Polarella</taxon>
    </lineage>
</organism>
<feature type="transmembrane region" description="Helical" evidence="2">
    <location>
        <begin position="145"/>
        <end position="162"/>
    </location>
</feature>
<name>A0A813FK64_POLGL</name>
<evidence type="ECO:0000313" key="4">
    <source>
        <dbReference type="Proteomes" id="UP000654075"/>
    </source>
</evidence>
<dbReference type="EMBL" id="CAJNNV010025450">
    <property type="protein sequence ID" value="CAE8614566.1"/>
    <property type="molecule type" value="Genomic_DNA"/>
</dbReference>
<feature type="transmembrane region" description="Helical" evidence="2">
    <location>
        <begin position="61"/>
        <end position="81"/>
    </location>
</feature>
<feature type="region of interest" description="Disordered" evidence="1">
    <location>
        <begin position="407"/>
        <end position="428"/>
    </location>
</feature>
<sequence length="428" mass="47605">MWQRRRLSRCKGGLKYAVDAAFDWFRSLLSPQGFAHVLALGVFLVQMVSIDVFLVRYSSSLSLVTLIVDIPLFIHLAWFWREESAYRAAPVQWFLYSWMQAAKVVVLFCRVMPRLPNNVDGEAVLRGEGFSIDGTWFGSLNSPSMLANILLLTPVFYALLMFRSSKAIFGSVSKRVTVDLIMHYDMLWHVAIDMVDQVDMFYYARLPEWVGKEIVENNRKGIVLIQTVVPFLLFMSIVLQAQSFPGVVRDTWTIPALWDADGAEPLDAATRRSPSKKRSLPPEHRQLASGSEGYASQQRASTDSRTQPPAPASPVPVADTRIPITGSDAPYLPPLPHVKTSVSSLSSLRPPVEPLKLPEDGQGPPPPPLPPLATQAQRTGQAVTFAASIVSGDRHTGPPAVTHVRTSLNAGEREQISNLERARRRRVQ</sequence>
<feature type="region of interest" description="Disordered" evidence="1">
    <location>
        <begin position="265"/>
        <end position="380"/>
    </location>
</feature>
<comment type="caution">
    <text evidence="3">The sequence shown here is derived from an EMBL/GenBank/DDBJ whole genome shotgun (WGS) entry which is preliminary data.</text>
</comment>
<keyword evidence="2" id="KW-1133">Transmembrane helix</keyword>
<evidence type="ECO:0000313" key="3">
    <source>
        <dbReference type="EMBL" id="CAE8614566.1"/>
    </source>
</evidence>
<feature type="compositionally biased region" description="Polar residues" evidence="1">
    <location>
        <begin position="294"/>
        <end position="307"/>
    </location>
</feature>
<reference evidence="3" key="1">
    <citation type="submission" date="2021-02" db="EMBL/GenBank/DDBJ databases">
        <authorList>
            <person name="Dougan E. K."/>
            <person name="Rhodes N."/>
            <person name="Thang M."/>
            <person name="Chan C."/>
        </authorList>
    </citation>
    <scope>NUCLEOTIDE SEQUENCE</scope>
</reference>
<evidence type="ECO:0000256" key="1">
    <source>
        <dbReference type="SAM" id="MobiDB-lite"/>
    </source>
</evidence>
<dbReference type="OrthoDB" id="10249039at2759"/>
<feature type="transmembrane region" description="Helical" evidence="2">
    <location>
        <begin position="221"/>
        <end position="239"/>
    </location>
</feature>
<keyword evidence="2" id="KW-0472">Membrane</keyword>
<feature type="non-terminal residue" evidence="3">
    <location>
        <position position="1"/>
    </location>
</feature>
<feature type="transmembrane region" description="Helical" evidence="2">
    <location>
        <begin position="34"/>
        <end position="55"/>
    </location>
</feature>
<proteinExistence type="predicted"/>
<protein>
    <submittedName>
        <fullName evidence="3">Uncharacterized protein</fullName>
    </submittedName>
</protein>
<feature type="transmembrane region" description="Helical" evidence="2">
    <location>
        <begin position="93"/>
        <end position="113"/>
    </location>
</feature>
<keyword evidence="2" id="KW-0812">Transmembrane</keyword>
<dbReference type="AlphaFoldDB" id="A0A813FK64"/>
<accession>A0A813FK64</accession>